<dbReference type="PANTHER" id="PTHR11524:SF16">
    <property type="entry name" value="LARGE RIBOSOMAL SUBUNIT PROTEIN UL30"/>
    <property type="match status" value="1"/>
</dbReference>
<dbReference type="Proteomes" id="UP000604391">
    <property type="component" value="Unassembled WGS sequence"/>
</dbReference>
<protein>
    <submittedName>
        <fullName evidence="3">UL30 family ribosomal protein</fullName>
    </submittedName>
</protein>
<accession>A0A832UQ03</accession>
<evidence type="ECO:0000259" key="2">
    <source>
        <dbReference type="Pfam" id="PF00327"/>
    </source>
</evidence>
<dbReference type="InterPro" id="IPR039699">
    <property type="entry name" value="Ribosomal_uL30"/>
</dbReference>
<sequence>MTEEPKSKKAKEKKGKICVILLRGSVGVNPKIRETLKTLNLNSVNNCIILEDTSSTKGALKVLQGYTTWGEADASLEKDIKASGREKVPYGLHPPRGGLERKGKRNLFSGGGSLGYRGSAINSLVRRML</sequence>
<dbReference type="InterPro" id="IPR036919">
    <property type="entry name" value="Ribo_uL30_ferredoxin-like_sf"/>
</dbReference>
<proteinExistence type="inferred from homology"/>
<comment type="caution">
    <text evidence="3">The sequence shown here is derived from an EMBL/GenBank/DDBJ whole genome shotgun (WGS) entry which is preliminary data.</text>
</comment>
<dbReference type="GO" id="GO:0022625">
    <property type="term" value="C:cytosolic large ribosomal subunit"/>
    <property type="evidence" value="ECO:0007669"/>
    <property type="project" value="TreeGrafter"/>
</dbReference>
<dbReference type="InterPro" id="IPR016082">
    <property type="entry name" value="Ribosomal_uL30_ferredoxin-like"/>
</dbReference>
<name>A0A832UQ03_9ARCH</name>
<dbReference type="EMBL" id="DVAD01000014">
    <property type="protein sequence ID" value="HIJ99686.1"/>
    <property type="molecule type" value="Genomic_DNA"/>
</dbReference>
<dbReference type="SUPFAM" id="SSF55129">
    <property type="entry name" value="Ribosomal protein L30p/L7e"/>
    <property type="match status" value="1"/>
</dbReference>
<dbReference type="PANTHER" id="PTHR11524">
    <property type="entry name" value="60S RIBOSOMAL PROTEIN L7"/>
    <property type="match status" value="1"/>
</dbReference>
<dbReference type="Pfam" id="PF00327">
    <property type="entry name" value="Ribosomal_L30"/>
    <property type="match status" value="1"/>
</dbReference>
<dbReference type="GO" id="GO:0003735">
    <property type="term" value="F:structural constituent of ribosome"/>
    <property type="evidence" value="ECO:0007669"/>
    <property type="project" value="TreeGrafter"/>
</dbReference>
<keyword evidence="3" id="KW-0689">Ribosomal protein</keyword>
<dbReference type="GO" id="GO:0003723">
    <property type="term" value="F:RNA binding"/>
    <property type="evidence" value="ECO:0007669"/>
    <property type="project" value="TreeGrafter"/>
</dbReference>
<reference evidence="3 4" key="1">
    <citation type="journal article" name="Nat. Commun.">
        <title>Undinarchaeota illuminate DPANN phylogeny and the impact of gene transfer on archaeal evolution.</title>
        <authorList>
            <person name="Dombrowski N."/>
            <person name="Williams T.A."/>
            <person name="Sun J."/>
            <person name="Woodcroft B.J."/>
            <person name="Lee J.H."/>
            <person name="Minh B.Q."/>
            <person name="Rinke C."/>
            <person name="Spang A."/>
        </authorList>
    </citation>
    <scope>NUCLEOTIDE SEQUENCE [LARGE SCALE GENOMIC DNA]</scope>
    <source>
        <strain evidence="3">MAG_bin17</strain>
    </source>
</reference>
<evidence type="ECO:0000313" key="3">
    <source>
        <dbReference type="EMBL" id="HIJ99686.1"/>
    </source>
</evidence>
<dbReference type="GO" id="GO:0000463">
    <property type="term" value="P:maturation of LSU-rRNA from tricistronic rRNA transcript (SSU-rRNA, 5.8S rRNA, LSU-rRNA)"/>
    <property type="evidence" value="ECO:0007669"/>
    <property type="project" value="TreeGrafter"/>
</dbReference>
<evidence type="ECO:0000313" key="4">
    <source>
        <dbReference type="Proteomes" id="UP000604391"/>
    </source>
</evidence>
<dbReference type="AlphaFoldDB" id="A0A832UQ03"/>
<organism evidence="3 4">
    <name type="scientific">Candidatus Undinarchaeum marinum</name>
    <dbReference type="NCBI Taxonomy" id="2756141"/>
    <lineage>
        <taxon>Archaea</taxon>
        <taxon>Candidatus Undinarchaeota</taxon>
        <taxon>Candidatus Undinarchaeia</taxon>
        <taxon>Candidatus Undinarchaeales</taxon>
        <taxon>Candidatus Undinarchaeaceae</taxon>
        <taxon>Candidatus Undinarchaeum</taxon>
    </lineage>
</organism>
<keyword evidence="4" id="KW-1185">Reference proteome</keyword>
<evidence type="ECO:0000256" key="1">
    <source>
        <dbReference type="ARBA" id="ARBA00007594"/>
    </source>
</evidence>
<comment type="similarity">
    <text evidence="1">Belongs to the universal ribosomal protein uL30 family.</text>
</comment>
<dbReference type="Gene3D" id="3.30.1390.20">
    <property type="entry name" value="Ribosomal protein L30, ferredoxin-like fold domain"/>
    <property type="match status" value="1"/>
</dbReference>
<feature type="domain" description="Large ribosomal subunit protein uL30-like ferredoxin-like fold" evidence="2">
    <location>
        <begin position="19"/>
        <end position="62"/>
    </location>
</feature>
<keyword evidence="3" id="KW-0687">Ribonucleoprotein</keyword>
<gene>
    <name evidence="3" type="ORF">H1011_02585</name>
</gene>